<evidence type="ECO:0000259" key="2">
    <source>
        <dbReference type="SMART" id="SM00903"/>
    </source>
</evidence>
<dbReference type="SUPFAM" id="SSF50475">
    <property type="entry name" value="FMN-binding split barrel"/>
    <property type="match status" value="1"/>
</dbReference>
<dbReference type="Gene3D" id="2.30.110.10">
    <property type="entry name" value="Electron Transport, Fmn-binding Protein, Chain A"/>
    <property type="match status" value="1"/>
</dbReference>
<dbReference type="InterPro" id="IPR002563">
    <property type="entry name" value="Flavin_Rdtase-like_dom"/>
</dbReference>
<dbReference type="InterPro" id="IPR012349">
    <property type="entry name" value="Split_barrel_FMN-bd"/>
</dbReference>
<accession>A0A4Q7LAL8</accession>
<gene>
    <name evidence="3" type="ORF">EV685_4089</name>
</gene>
<sequence length="185" mass="20027">MSTSNSVGEGQQDLSAHLKEAMRRLASSVAIVTSRDTDGQPHGMAASAVIPVSMDPPSMLVAVNRDAGLHPVLQRSRRYCINLLADDQHPLLKLFSQTALREQRFRSDDWRDAWTTGDGPLPWLDGAPAAIECEVDQTLDYGTHTLFVGRVVRVRCAPTETATGTSAPQPLVWLAGQRARLAAAA</sequence>
<dbReference type="AlphaFoldDB" id="A0A4Q7LAL8"/>
<keyword evidence="1" id="KW-0560">Oxidoreductase</keyword>
<dbReference type="EMBL" id="SGWV01000015">
    <property type="protein sequence ID" value="RZS46670.1"/>
    <property type="molecule type" value="Genomic_DNA"/>
</dbReference>
<feature type="domain" description="Flavin reductase like" evidence="2">
    <location>
        <begin position="22"/>
        <end position="180"/>
    </location>
</feature>
<organism evidence="3 4">
    <name type="scientific">Sphaerotilus mobilis</name>
    <dbReference type="NCBI Taxonomy" id="47994"/>
    <lineage>
        <taxon>Bacteria</taxon>
        <taxon>Pseudomonadati</taxon>
        <taxon>Pseudomonadota</taxon>
        <taxon>Betaproteobacteria</taxon>
        <taxon>Burkholderiales</taxon>
        <taxon>Sphaerotilaceae</taxon>
        <taxon>Sphaerotilus</taxon>
    </lineage>
</organism>
<protein>
    <submittedName>
        <fullName evidence="3">Flavin reductase (DIM6/NTAB) family NADH-FMN oxidoreductase RutF</fullName>
    </submittedName>
</protein>
<dbReference type="RefSeq" id="WP_165396881.1">
    <property type="nucleotide sequence ID" value="NZ_SGWV01000015.1"/>
</dbReference>
<evidence type="ECO:0000313" key="4">
    <source>
        <dbReference type="Proteomes" id="UP000293433"/>
    </source>
</evidence>
<proteinExistence type="predicted"/>
<dbReference type="PANTHER" id="PTHR30466:SF1">
    <property type="entry name" value="FMN REDUCTASE (NADH) RUTF"/>
    <property type="match status" value="1"/>
</dbReference>
<dbReference type="GO" id="GO:0042602">
    <property type="term" value="F:riboflavin reductase (NADPH) activity"/>
    <property type="evidence" value="ECO:0007669"/>
    <property type="project" value="TreeGrafter"/>
</dbReference>
<evidence type="ECO:0000256" key="1">
    <source>
        <dbReference type="ARBA" id="ARBA00023002"/>
    </source>
</evidence>
<dbReference type="PANTHER" id="PTHR30466">
    <property type="entry name" value="FLAVIN REDUCTASE"/>
    <property type="match status" value="1"/>
</dbReference>
<comment type="caution">
    <text evidence="3">The sequence shown here is derived from an EMBL/GenBank/DDBJ whole genome shotgun (WGS) entry which is preliminary data.</text>
</comment>
<dbReference type="InterPro" id="IPR050268">
    <property type="entry name" value="NADH-dep_flavin_reductase"/>
</dbReference>
<keyword evidence="4" id="KW-1185">Reference proteome</keyword>
<dbReference type="GO" id="GO:0010181">
    <property type="term" value="F:FMN binding"/>
    <property type="evidence" value="ECO:0007669"/>
    <property type="project" value="InterPro"/>
</dbReference>
<dbReference type="Proteomes" id="UP000293433">
    <property type="component" value="Unassembled WGS sequence"/>
</dbReference>
<name>A0A4Q7LAL8_9BURK</name>
<reference evidence="3 4" key="1">
    <citation type="submission" date="2019-02" db="EMBL/GenBank/DDBJ databases">
        <title>Genomic Encyclopedia of Type Strains, Phase IV (KMG-IV): sequencing the most valuable type-strain genomes for metagenomic binning, comparative biology and taxonomic classification.</title>
        <authorList>
            <person name="Goeker M."/>
        </authorList>
    </citation>
    <scope>NUCLEOTIDE SEQUENCE [LARGE SCALE GENOMIC DNA]</scope>
    <source>
        <strain evidence="3 4">DSM 10617</strain>
    </source>
</reference>
<dbReference type="Pfam" id="PF01613">
    <property type="entry name" value="Flavin_Reduct"/>
    <property type="match status" value="1"/>
</dbReference>
<dbReference type="SMART" id="SM00903">
    <property type="entry name" value="Flavin_Reduct"/>
    <property type="match status" value="1"/>
</dbReference>
<evidence type="ECO:0000313" key="3">
    <source>
        <dbReference type="EMBL" id="RZS46670.1"/>
    </source>
</evidence>